<sequence>MVSQYSLIRTLAHRMFAGTGRLPVAIGSSTAVGSLLTLIDARDLAYGSFDVNLLDGVYLYWHRTRGTSTAGDGTTLTTDKAWGLNELANSTIKIVEGTGSGQSQAIVSNTAGPNSVITVAAFSPAVGADSEYEVYPDNADLIRTARVDAGGLAGGTLTFSPAVSAVIEGQSDYSLMLLHPKLLTEAIYWALGQIRYLAIGPLSLLADADMEASGVLSWVQGATATPAKVAAAARVYGGLQALHVLTSGANGYVENAVNVPVDEGERMFLSALVHNTGGGQAKLVPWDVDNAVEITPTPIYAGKRYEELLSEFSVPAECEELQVRLQGVGNGDNGYWDDVILLGSDRKHHPLPSWVVYPEDVVHVGSWPSGSGGPLADTFHLDESTWREWPNWKVERRDPRAAHPFSLYLDPAPHERIYVVAWVRYPALTGDADTTVADETAVLAGARVYLRKQLAEGAVLNPDPTVLAGLLATKAEDEDAWTKATTRTGSAPVTRMRGLRKFRMR</sequence>
<accession>A0A0F9FUS2</accession>
<gene>
    <name evidence="1" type="ORF">LCGC14_1988740</name>
</gene>
<evidence type="ECO:0000313" key="1">
    <source>
        <dbReference type="EMBL" id="KKL82041.1"/>
    </source>
</evidence>
<protein>
    <submittedName>
        <fullName evidence="1">Uncharacterized protein</fullName>
    </submittedName>
</protein>
<dbReference type="AlphaFoldDB" id="A0A0F9FUS2"/>
<comment type="caution">
    <text evidence="1">The sequence shown here is derived from an EMBL/GenBank/DDBJ whole genome shotgun (WGS) entry which is preliminary data.</text>
</comment>
<name>A0A0F9FUS2_9ZZZZ</name>
<proteinExistence type="predicted"/>
<dbReference type="EMBL" id="LAZR01022385">
    <property type="protein sequence ID" value="KKL82041.1"/>
    <property type="molecule type" value="Genomic_DNA"/>
</dbReference>
<organism evidence="1">
    <name type="scientific">marine sediment metagenome</name>
    <dbReference type="NCBI Taxonomy" id="412755"/>
    <lineage>
        <taxon>unclassified sequences</taxon>
        <taxon>metagenomes</taxon>
        <taxon>ecological metagenomes</taxon>
    </lineage>
</organism>
<reference evidence="1" key="1">
    <citation type="journal article" date="2015" name="Nature">
        <title>Complex archaea that bridge the gap between prokaryotes and eukaryotes.</title>
        <authorList>
            <person name="Spang A."/>
            <person name="Saw J.H."/>
            <person name="Jorgensen S.L."/>
            <person name="Zaremba-Niedzwiedzka K."/>
            <person name="Martijn J."/>
            <person name="Lind A.E."/>
            <person name="van Eijk R."/>
            <person name="Schleper C."/>
            <person name="Guy L."/>
            <person name="Ettema T.J."/>
        </authorList>
    </citation>
    <scope>NUCLEOTIDE SEQUENCE</scope>
</reference>